<evidence type="ECO:0000313" key="1">
    <source>
        <dbReference type="EMBL" id="CAG8751954.1"/>
    </source>
</evidence>
<name>A0ACA9QGP7_9GLOM</name>
<organism evidence="1 2">
    <name type="scientific">Acaulospora colombiana</name>
    <dbReference type="NCBI Taxonomy" id="27376"/>
    <lineage>
        <taxon>Eukaryota</taxon>
        <taxon>Fungi</taxon>
        <taxon>Fungi incertae sedis</taxon>
        <taxon>Mucoromycota</taxon>
        <taxon>Glomeromycotina</taxon>
        <taxon>Glomeromycetes</taxon>
        <taxon>Diversisporales</taxon>
        <taxon>Acaulosporaceae</taxon>
        <taxon>Acaulospora</taxon>
    </lineage>
</organism>
<accession>A0ACA9QGP7</accession>
<comment type="caution">
    <text evidence="1">The sequence shown here is derived from an EMBL/GenBank/DDBJ whole genome shotgun (WGS) entry which is preliminary data.</text>
</comment>
<feature type="non-terminal residue" evidence="1">
    <location>
        <position position="1"/>
    </location>
</feature>
<dbReference type="EMBL" id="CAJVPT010053661">
    <property type="protein sequence ID" value="CAG8751954.1"/>
    <property type="molecule type" value="Genomic_DNA"/>
</dbReference>
<proteinExistence type="predicted"/>
<feature type="non-terminal residue" evidence="1">
    <location>
        <position position="151"/>
    </location>
</feature>
<keyword evidence="2" id="KW-1185">Reference proteome</keyword>
<evidence type="ECO:0000313" key="2">
    <source>
        <dbReference type="Proteomes" id="UP000789525"/>
    </source>
</evidence>
<dbReference type="Proteomes" id="UP000789525">
    <property type="component" value="Unassembled WGS sequence"/>
</dbReference>
<reference evidence="1" key="1">
    <citation type="submission" date="2021-06" db="EMBL/GenBank/DDBJ databases">
        <authorList>
            <person name="Kallberg Y."/>
            <person name="Tangrot J."/>
            <person name="Rosling A."/>
        </authorList>
    </citation>
    <scope>NUCLEOTIDE SEQUENCE</scope>
    <source>
        <strain evidence="1">CL356</strain>
    </source>
</reference>
<sequence>TYAVSDPSILSKDRDIRIFSSIFFVIWAFLPIPVVGLAFLLRQTPIATFDVDEKAINAPTISTENGREENSCATSSEGTVVERDLIKKSNEKIGIPQVVDSSRYIPLTGYGTTPLTRWELWENAVVVIILAILLTIEQGVRVAQVYYLPKR</sequence>
<gene>
    <name evidence="1" type="ORF">ACOLOM_LOCUS12735</name>
</gene>
<protein>
    <submittedName>
        <fullName evidence="1">11273_t:CDS:1</fullName>
    </submittedName>
</protein>